<dbReference type="SUPFAM" id="SSF54637">
    <property type="entry name" value="Thioesterase/thiol ester dehydrase-isomerase"/>
    <property type="match status" value="2"/>
</dbReference>
<accession>A0A1Q4I267</accession>
<evidence type="ECO:0000313" key="2">
    <source>
        <dbReference type="EMBL" id="OJZ76061.1"/>
    </source>
</evidence>
<dbReference type="EMBL" id="MPNT01000001">
    <property type="protein sequence ID" value="OJZ76061.1"/>
    <property type="molecule type" value="Genomic_DNA"/>
</dbReference>
<reference evidence="2 3" key="1">
    <citation type="submission" date="2016-11" db="EMBL/GenBank/DDBJ databases">
        <title>Genome sequences of unsequenced Mycobacteria.</title>
        <authorList>
            <person name="Greninger A.L."/>
            <person name="Fang F."/>
            <person name="Jerome K.R."/>
        </authorList>
    </citation>
    <scope>NUCLEOTIDE SEQUENCE [LARGE SCALE GENOMIC DNA]</scope>
    <source>
        <strain evidence="2 3">M11</strain>
    </source>
</reference>
<evidence type="ECO:0000313" key="3">
    <source>
        <dbReference type="Proteomes" id="UP000186438"/>
    </source>
</evidence>
<dbReference type="OrthoDB" id="4235906at2"/>
<protein>
    <recommendedName>
        <fullName evidence="1">FAS1-like dehydratase domain-containing protein</fullName>
    </recommendedName>
</protein>
<gene>
    <name evidence="2" type="ORF">BRW65_01020</name>
</gene>
<dbReference type="Pfam" id="PF13452">
    <property type="entry name" value="FAS1_DH_region"/>
    <property type="match status" value="1"/>
</dbReference>
<dbReference type="Gene3D" id="3.10.129.10">
    <property type="entry name" value="Hotdog Thioesterase"/>
    <property type="match status" value="2"/>
</dbReference>
<proteinExistence type="predicted"/>
<dbReference type="AlphaFoldDB" id="A0A1Q4I267"/>
<feature type="domain" description="FAS1-like dehydratase" evidence="1">
    <location>
        <begin position="38"/>
        <end position="118"/>
    </location>
</feature>
<dbReference type="InterPro" id="IPR029069">
    <property type="entry name" value="HotDog_dom_sf"/>
</dbReference>
<keyword evidence="3" id="KW-1185">Reference proteome</keyword>
<sequence>MTEVSEKRTDLPWGEITDETIAYAAELLGTQLRRDRMAGWVTEVNVDAIQHFAQGIGDRNPLWRDPEYGKGTRWGAMLAPPTILYSVDGTTVAPRLAGVQWLYAGTDWIWYDVIKRGDAFDAPAVFYKQDVKGGEFASRWLLQTGHIRYLRRSDGLMVGEAFGKCARTPRGNALKKEGKQKYKAREEYEYTADELAAIERALIEEMPRGAKPRYAEDVEIGEVLPPRVKGPLTSTDMIAWYAGWSGAGPYGGAHGDAVRYRTRHQDYHISERTGAKDSAGRGHLEKKTGEDVGMGGAYDIGPQRISWGAHMLTDWMGDDGFLHTLSATVKRPNLLGDTTTWHGTVTGKEVVDGYHLISIDMHADNQRGETNSTAKATVLLPSKADGPVVTPIPRNLTADK</sequence>
<dbReference type="RefSeq" id="WP_073870203.1">
    <property type="nucleotide sequence ID" value="NZ_MPNT01000001.1"/>
</dbReference>
<dbReference type="STRING" id="53378.BRW65_01020"/>
<dbReference type="Proteomes" id="UP000186438">
    <property type="component" value="Unassembled WGS sequence"/>
</dbReference>
<dbReference type="InterPro" id="IPR039569">
    <property type="entry name" value="FAS1-like_DH_region"/>
</dbReference>
<name>A0A1Q4I267_9MYCO</name>
<evidence type="ECO:0000259" key="1">
    <source>
        <dbReference type="Pfam" id="PF13452"/>
    </source>
</evidence>
<comment type="caution">
    <text evidence="2">The sequence shown here is derived from an EMBL/GenBank/DDBJ whole genome shotgun (WGS) entry which is preliminary data.</text>
</comment>
<organism evidence="2 3">
    <name type="scientific">Mycobacterium paraffinicum</name>
    <dbReference type="NCBI Taxonomy" id="53378"/>
    <lineage>
        <taxon>Bacteria</taxon>
        <taxon>Bacillati</taxon>
        <taxon>Actinomycetota</taxon>
        <taxon>Actinomycetes</taxon>
        <taxon>Mycobacteriales</taxon>
        <taxon>Mycobacteriaceae</taxon>
        <taxon>Mycobacterium</taxon>
    </lineage>
</organism>